<feature type="region of interest" description="Disordered" evidence="1">
    <location>
        <begin position="184"/>
        <end position="206"/>
    </location>
</feature>
<name>C9ZQ98_TRYB9</name>
<reference evidence="4" key="1">
    <citation type="journal article" date="2010" name="PLoS Negl. Trop. Dis.">
        <title>The genome sequence of Trypanosoma brucei gambiense, causative agent of chronic human african trypanosomiasis.</title>
        <authorList>
            <person name="Jackson A.P."/>
            <person name="Sanders M."/>
            <person name="Berry A."/>
            <person name="McQuillan J."/>
            <person name="Aslett M.A."/>
            <person name="Quail M.A."/>
            <person name="Chukualim B."/>
            <person name="Capewell P."/>
            <person name="MacLeod A."/>
            <person name="Melville S.E."/>
            <person name="Gibson W."/>
            <person name="Barry J.D."/>
            <person name="Berriman M."/>
            <person name="Hertz-Fowler C."/>
        </authorList>
    </citation>
    <scope>NUCLEOTIDE SEQUENCE [LARGE SCALE GENOMIC DNA]</scope>
    <source>
        <strain evidence="4">MHOM/CI/86/DAL972</strain>
    </source>
</reference>
<dbReference type="Proteomes" id="UP000002316">
    <property type="component" value="Chromosome 6"/>
</dbReference>
<evidence type="ECO:0000313" key="4">
    <source>
        <dbReference type="Proteomes" id="UP000002316"/>
    </source>
</evidence>
<organism evidence="3 4">
    <name type="scientific">Trypanosoma brucei gambiense (strain MHOM/CI/86/DAL972)</name>
    <dbReference type="NCBI Taxonomy" id="679716"/>
    <lineage>
        <taxon>Eukaryota</taxon>
        <taxon>Discoba</taxon>
        <taxon>Euglenozoa</taxon>
        <taxon>Kinetoplastea</taxon>
        <taxon>Metakinetoplastina</taxon>
        <taxon>Trypanosomatida</taxon>
        <taxon>Trypanosomatidae</taxon>
        <taxon>Trypanosoma</taxon>
    </lineage>
</organism>
<dbReference type="AlphaFoldDB" id="C9ZQ98"/>
<evidence type="ECO:0000313" key="3">
    <source>
        <dbReference type="EMBL" id="CBH11578.1"/>
    </source>
</evidence>
<feature type="compositionally biased region" description="Basic residues" evidence="1">
    <location>
        <begin position="15"/>
        <end position="36"/>
    </location>
</feature>
<dbReference type="EMBL" id="FN554969">
    <property type="protein sequence ID" value="CBH11578.1"/>
    <property type="molecule type" value="Genomic_DNA"/>
</dbReference>
<keyword evidence="2" id="KW-1133">Transmembrane helix</keyword>
<keyword evidence="2" id="KW-0472">Membrane</keyword>
<sequence length="206" mass="24361">MSNHTQRLSGGEYTHKKKMHEIKKGKINKQTNKHRSSPLSSLFISPKKKNSEADGKVVQNYININKKKYIYIYIYIKKKKQRAPSKNNNNNNIINYIKIFVLFISYILLLIFASSFCFFFKRTYTTIACFLNSFARSSTFSLLFCFYFSPPFKKKQKNKLTNLQNFPSQRKVTSIRTYICQRRIDNNNNNNNSNHNNSHNKRAKNK</sequence>
<protein>
    <submittedName>
        <fullName evidence="3">Uncharacterized protein</fullName>
    </submittedName>
</protein>
<feature type="transmembrane region" description="Helical" evidence="2">
    <location>
        <begin position="127"/>
        <end position="149"/>
    </location>
</feature>
<feature type="compositionally biased region" description="Low complexity" evidence="1">
    <location>
        <begin position="186"/>
        <end position="197"/>
    </location>
</feature>
<feature type="region of interest" description="Disordered" evidence="1">
    <location>
        <begin position="1"/>
        <end position="46"/>
    </location>
</feature>
<gene>
    <name evidence="3" type="ORF">TbgDal_VI580</name>
</gene>
<feature type="transmembrane region" description="Helical" evidence="2">
    <location>
        <begin position="99"/>
        <end position="121"/>
    </location>
</feature>
<dbReference type="RefSeq" id="XP_011773863.1">
    <property type="nucleotide sequence ID" value="XM_011775561.1"/>
</dbReference>
<evidence type="ECO:0000256" key="1">
    <source>
        <dbReference type="SAM" id="MobiDB-lite"/>
    </source>
</evidence>
<accession>C9ZQ98</accession>
<proteinExistence type="predicted"/>
<dbReference type="KEGG" id="tbg:TbgDal_VI580"/>
<evidence type="ECO:0000256" key="2">
    <source>
        <dbReference type="SAM" id="Phobius"/>
    </source>
</evidence>
<dbReference type="GeneID" id="23862179"/>
<keyword evidence="2" id="KW-0812">Transmembrane</keyword>